<dbReference type="InterPro" id="IPR007730">
    <property type="entry name" value="SPOR-like_dom"/>
</dbReference>
<protein>
    <submittedName>
        <fullName evidence="3">Cell division protein</fullName>
    </submittedName>
</protein>
<dbReference type="GO" id="GO:0042834">
    <property type="term" value="F:peptidoglycan binding"/>
    <property type="evidence" value="ECO:0007669"/>
    <property type="project" value="InterPro"/>
</dbReference>
<feature type="domain" description="SPOR" evidence="2">
    <location>
        <begin position="153"/>
        <end position="231"/>
    </location>
</feature>
<keyword evidence="3" id="KW-0131">Cell cycle</keyword>
<evidence type="ECO:0000259" key="2">
    <source>
        <dbReference type="PROSITE" id="PS51724"/>
    </source>
</evidence>
<dbReference type="Gene3D" id="3.30.70.1070">
    <property type="entry name" value="Sporulation related repeat"/>
    <property type="match status" value="1"/>
</dbReference>
<evidence type="ECO:0000313" key="3">
    <source>
        <dbReference type="EMBL" id="EHM13488.1"/>
    </source>
</evidence>
<keyword evidence="4" id="KW-1185">Reference proteome</keyword>
<feature type="transmembrane region" description="Helical" evidence="1">
    <location>
        <begin position="20"/>
        <end position="41"/>
    </location>
</feature>
<dbReference type="InterPro" id="IPR036680">
    <property type="entry name" value="SPOR-like_sf"/>
</dbReference>
<proteinExistence type="predicted"/>
<reference evidence="3 4" key="1">
    <citation type="submission" date="2011-11" db="EMBL/GenBank/DDBJ databases">
        <title>The Noncontiguous Finished genome of Jonquetella anthropi DSM 22815.</title>
        <authorList>
            <consortium name="US DOE Joint Genome Institute (JGI-PGF)"/>
            <person name="Lucas S."/>
            <person name="Copeland A."/>
            <person name="Lapidus A."/>
            <person name="Glavina del Rio T."/>
            <person name="Dalin E."/>
            <person name="Tice H."/>
            <person name="Bruce D."/>
            <person name="Goodwin L."/>
            <person name="Pitluck S."/>
            <person name="Peters L."/>
            <person name="Mikhailova N."/>
            <person name="Held B."/>
            <person name="Kyrpides N."/>
            <person name="Mavromatis K."/>
            <person name="Ivanova N."/>
            <person name="Markowitz V."/>
            <person name="Cheng J.-F."/>
            <person name="Hugenholtz P."/>
            <person name="Woyke T."/>
            <person name="Wu D."/>
            <person name="Gronow S."/>
            <person name="Wellnitz S."/>
            <person name="Brambilla E."/>
            <person name="Klenk H.-P."/>
            <person name="Eisen J.A."/>
        </authorList>
    </citation>
    <scope>NUCLEOTIDE SEQUENCE [LARGE SCALE GENOMIC DNA]</scope>
    <source>
        <strain evidence="3 4">DSM 22815</strain>
    </source>
</reference>
<organism evidence="3 4">
    <name type="scientific">Jonquetella anthropi DSM 22815</name>
    <dbReference type="NCBI Taxonomy" id="885272"/>
    <lineage>
        <taxon>Bacteria</taxon>
        <taxon>Thermotogati</taxon>
        <taxon>Synergistota</taxon>
        <taxon>Synergistia</taxon>
        <taxon>Synergistales</taxon>
        <taxon>Dethiosulfovibrionaceae</taxon>
        <taxon>Jonquetella</taxon>
    </lineage>
</organism>
<accession>H0ULC9</accession>
<dbReference type="GO" id="GO:0051301">
    <property type="term" value="P:cell division"/>
    <property type="evidence" value="ECO:0007669"/>
    <property type="project" value="UniProtKB-KW"/>
</dbReference>
<dbReference type="AlphaFoldDB" id="H0ULC9"/>
<dbReference type="EMBL" id="CM001376">
    <property type="protein sequence ID" value="EHM13488.1"/>
    <property type="molecule type" value="Genomic_DNA"/>
</dbReference>
<dbReference type="STRING" id="885272.JonanDRAFT_1121"/>
<dbReference type="PROSITE" id="PS51724">
    <property type="entry name" value="SPOR"/>
    <property type="match status" value="1"/>
</dbReference>
<dbReference type="Pfam" id="PF05036">
    <property type="entry name" value="SPOR"/>
    <property type="match status" value="1"/>
</dbReference>
<keyword evidence="1" id="KW-1133">Transmembrane helix</keyword>
<evidence type="ECO:0000256" key="1">
    <source>
        <dbReference type="SAM" id="Phobius"/>
    </source>
</evidence>
<dbReference type="SUPFAM" id="SSF110997">
    <property type="entry name" value="Sporulation related repeat"/>
    <property type="match status" value="1"/>
</dbReference>
<gene>
    <name evidence="3" type="ORF">JonanDRAFT_1121</name>
</gene>
<dbReference type="Proteomes" id="UP000003806">
    <property type="component" value="Chromosome"/>
</dbReference>
<dbReference type="eggNOG" id="COG3087">
    <property type="taxonomic scope" value="Bacteria"/>
</dbReference>
<keyword evidence="1" id="KW-0472">Membrane</keyword>
<dbReference type="HOGENOM" id="CLU_1298399_0_0_0"/>
<keyword evidence="1" id="KW-0812">Transmembrane</keyword>
<sequence>MPSRSTNRFKQKPALNFGDLMLPVLGIVFLAILIIGIKVLFFPAQASKTPIVVNSPARTVQPAPVHSELPQRSAVVEPVPVQADVVPADARPLVAEPATDKNGQTAVAVAPVKTAPPAKKPAAKPAPAVRPAVSAAPAPVARPAVSAPDRGATIEKSNYLVQSGSFTDDKGASTVSAELKSKGYATVVRRAEVKGRTFFRVFVAGGSSAESAQAVADKLQSAGYPVLVVKNQ</sequence>
<evidence type="ECO:0000313" key="4">
    <source>
        <dbReference type="Proteomes" id="UP000003806"/>
    </source>
</evidence>
<name>H0ULC9_9BACT</name>
<keyword evidence="3" id="KW-0132">Cell division</keyword>